<keyword evidence="1" id="KW-1133">Transmembrane helix</keyword>
<feature type="transmembrane region" description="Helical" evidence="1">
    <location>
        <begin position="12"/>
        <end position="31"/>
    </location>
</feature>
<sequence>MPLKKPMSNVEVGFTALWTSSVFSFIVAPTLFPNVKFLRTGKWVLGFPFLVLVCHMWYSERKKTPLAYITQLSHITIRKTITNNRFHMGLSLGNGRDVITLLEIEKKWKGRHRWVE</sequence>
<evidence type="ECO:0000256" key="1">
    <source>
        <dbReference type="SAM" id="Phobius"/>
    </source>
</evidence>
<name>A0A8X7S8F2_BRACI</name>
<keyword evidence="1" id="KW-0472">Membrane</keyword>
<protein>
    <submittedName>
        <fullName evidence="2">Uncharacterized protein</fullName>
    </submittedName>
</protein>
<evidence type="ECO:0000313" key="2">
    <source>
        <dbReference type="EMBL" id="KAG2301835.1"/>
    </source>
</evidence>
<keyword evidence="3" id="KW-1185">Reference proteome</keyword>
<dbReference type="EMBL" id="JAAMPC010000007">
    <property type="protein sequence ID" value="KAG2301835.1"/>
    <property type="molecule type" value="Genomic_DNA"/>
</dbReference>
<dbReference type="Proteomes" id="UP000886595">
    <property type="component" value="Unassembled WGS sequence"/>
</dbReference>
<accession>A0A8X7S8F2</accession>
<dbReference type="AlphaFoldDB" id="A0A8X7S8F2"/>
<comment type="caution">
    <text evidence="2">The sequence shown here is derived from an EMBL/GenBank/DDBJ whole genome shotgun (WGS) entry which is preliminary data.</text>
</comment>
<feature type="transmembrane region" description="Helical" evidence="1">
    <location>
        <begin position="43"/>
        <end position="59"/>
    </location>
</feature>
<reference evidence="2 3" key="1">
    <citation type="submission" date="2020-02" db="EMBL/GenBank/DDBJ databases">
        <authorList>
            <person name="Ma Q."/>
            <person name="Huang Y."/>
            <person name="Song X."/>
            <person name="Pei D."/>
        </authorList>
    </citation>
    <scope>NUCLEOTIDE SEQUENCE [LARGE SCALE GENOMIC DNA]</scope>
    <source>
        <strain evidence="2">Sxm20200214</strain>
        <tissue evidence="2">Leaf</tissue>
    </source>
</reference>
<organism evidence="2 3">
    <name type="scientific">Brassica carinata</name>
    <name type="common">Ethiopian mustard</name>
    <name type="synonym">Abyssinian cabbage</name>
    <dbReference type="NCBI Taxonomy" id="52824"/>
    <lineage>
        <taxon>Eukaryota</taxon>
        <taxon>Viridiplantae</taxon>
        <taxon>Streptophyta</taxon>
        <taxon>Embryophyta</taxon>
        <taxon>Tracheophyta</taxon>
        <taxon>Spermatophyta</taxon>
        <taxon>Magnoliopsida</taxon>
        <taxon>eudicotyledons</taxon>
        <taxon>Gunneridae</taxon>
        <taxon>Pentapetalae</taxon>
        <taxon>rosids</taxon>
        <taxon>malvids</taxon>
        <taxon>Brassicales</taxon>
        <taxon>Brassicaceae</taxon>
        <taxon>Brassiceae</taxon>
        <taxon>Brassica</taxon>
    </lineage>
</organism>
<evidence type="ECO:0000313" key="3">
    <source>
        <dbReference type="Proteomes" id="UP000886595"/>
    </source>
</evidence>
<keyword evidence="1" id="KW-0812">Transmembrane</keyword>
<gene>
    <name evidence="2" type="ORF">Bca52824_030486</name>
</gene>
<proteinExistence type="predicted"/>